<keyword evidence="4" id="KW-1185">Reference proteome</keyword>
<dbReference type="InterPro" id="IPR027381">
    <property type="entry name" value="LytR/CpsA/Psr_C"/>
</dbReference>
<dbReference type="RefSeq" id="WP_109282456.1">
    <property type="nucleotide sequence ID" value="NZ_JBFAUK010000009.1"/>
</dbReference>
<evidence type="ECO:0000256" key="1">
    <source>
        <dbReference type="SAM" id="MobiDB-lite"/>
    </source>
</evidence>
<feature type="region of interest" description="Disordered" evidence="1">
    <location>
        <begin position="198"/>
        <end position="223"/>
    </location>
</feature>
<feature type="compositionally biased region" description="Basic and acidic residues" evidence="1">
    <location>
        <begin position="82"/>
        <end position="101"/>
    </location>
</feature>
<gene>
    <name evidence="3" type="ORF">AB0L16_14710</name>
</gene>
<dbReference type="Pfam" id="PF13399">
    <property type="entry name" value="LytR_C"/>
    <property type="match status" value="1"/>
</dbReference>
<accession>A0ABV3JXV4</accession>
<reference evidence="3 4" key="1">
    <citation type="submission" date="2024-06" db="EMBL/GenBank/DDBJ databases">
        <title>The Natural Products Discovery Center: Release of the First 8490 Sequenced Strains for Exploring Actinobacteria Biosynthetic Diversity.</title>
        <authorList>
            <person name="Kalkreuter E."/>
            <person name="Kautsar S.A."/>
            <person name="Yang D."/>
            <person name="Bader C.D."/>
            <person name="Teijaro C.N."/>
            <person name="Fluegel L."/>
            <person name="Davis C.M."/>
            <person name="Simpson J.R."/>
            <person name="Lauterbach L."/>
            <person name="Steele A.D."/>
            <person name="Gui C."/>
            <person name="Meng S."/>
            <person name="Li G."/>
            <person name="Viehrig K."/>
            <person name="Ye F."/>
            <person name="Su P."/>
            <person name="Kiefer A.F."/>
            <person name="Nichols A."/>
            <person name="Cepeda A.J."/>
            <person name="Yan W."/>
            <person name="Fan B."/>
            <person name="Jiang Y."/>
            <person name="Adhikari A."/>
            <person name="Zheng C.-J."/>
            <person name="Schuster L."/>
            <person name="Cowan T.M."/>
            <person name="Smanski M.J."/>
            <person name="Chevrette M.G."/>
            <person name="De Carvalho L.P.S."/>
            <person name="Shen B."/>
        </authorList>
    </citation>
    <scope>NUCLEOTIDE SEQUENCE [LARGE SCALE GENOMIC DNA]</scope>
    <source>
        <strain evidence="3 4">NPDC052347</strain>
    </source>
</reference>
<feature type="compositionally biased region" description="Basic and acidic residues" evidence="1">
    <location>
        <begin position="63"/>
        <end position="73"/>
    </location>
</feature>
<feature type="compositionally biased region" description="Low complexity" evidence="1">
    <location>
        <begin position="198"/>
        <end position="208"/>
    </location>
</feature>
<evidence type="ECO:0000259" key="2">
    <source>
        <dbReference type="Pfam" id="PF13399"/>
    </source>
</evidence>
<evidence type="ECO:0000313" key="3">
    <source>
        <dbReference type="EMBL" id="MEV5507713.1"/>
    </source>
</evidence>
<sequence length="223" mass="23198">MSMLTPPGMGGKYRITGQRFPHMRRTRSPRRVALAASAAAVVLGLGAWGTAQLVEVFSGGPDTTDRAARHEGPCARASAEGSGKDARLGHGAPREEPLPRPEDITVNVYNATARSRLAQTTAEELKQRGFKIGKVGNAPEQYDKKVPGTALLLGSPDAAEGPMKVLGEQLGGAEVKSDVRKGEDIDLIIGDAFKELPAKPGAATSAPPSGSPRPSPSPSASKC</sequence>
<dbReference type="EMBL" id="JBFAUK010000009">
    <property type="protein sequence ID" value="MEV5507713.1"/>
    <property type="molecule type" value="Genomic_DNA"/>
</dbReference>
<organism evidence="3 4">
    <name type="scientific">Streptomyces orinoci</name>
    <name type="common">Streptoverticillium orinoci</name>
    <dbReference type="NCBI Taxonomy" id="67339"/>
    <lineage>
        <taxon>Bacteria</taxon>
        <taxon>Bacillati</taxon>
        <taxon>Actinomycetota</taxon>
        <taxon>Actinomycetes</taxon>
        <taxon>Kitasatosporales</taxon>
        <taxon>Streptomycetaceae</taxon>
        <taxon>Streptomyces</taxon>
    </lineage>
</organism>
<feature type="region of interest" description="Disordered" evidence="1">
    <location>
        <begin position="62"/>
        <end position="101"/>
    </location>
</feature>
<evidence type="ECO:0000313" key="4">
    <source>
        <dbReference type="Proteomes" id="UP001552594"/>
    </source>
</evidence>
<dbReference type="Gene3D" id="3.30.70.2390">
    <property type="match status" value="1"/>
</dbReference>
<protein>
    <submittedName>
        <fullName evidence="3">LytR C-terminal domain-containing protein</fullName>
    </submittedName>
</protein>
<proteinExistence type="predicted"/>
<name>A0ABV3JXV4_STRON</name>
<dbReference type="Proteomes" id="UP001552594">
    <property type="component" value="Unassembled WGS sequence"/>
</dbReference>
<comment type="caution">
    <text evidence="3">The sequence shown here is derived from an EMBL/GenBank/DDBJ whole genome shotgun (WGS) entry which is preliminary data.</text>
</comment>
<feature type="domain" description="LytR/CpsA/Psr regulator C-terminal" evidence="2">
    <location>
        <begin position="103"/>
        <end position="193"/>
    </location>
</feature>